<keyword evidence="2" id="KW-1185">Reference proteome</keyword>
<dbReference type="AlphaFoldDB" id="A0A1L7XK36"/>
<proteinExistence type="predicted"/>
<evidence type="ECO:0000313" key="2">
    <source>
        <dbReference type="Proteomes" id="UP000184330"/>
    </source>
</evidence>
<gene>
    <name evidence="1" type="ORF">PAC_15273</name>
</gene>
<evidence type="ECO:0000313" key="1">
    <source>
        <dbReference type="EMBL" id="CZR65373.1"/>
    </source>
</evidence>
<dbReference type="EMBL" id="FJOG01000030">
    <property type="protein sequence ID" value="CZR65373.1"/>
    <property type="molecule type" value="Genomic_DNA"/>
</dbReference>
<name>A0A1L7XK36_9HELO</name>
<organism evidence="1 2">
    <name type="scientific">Phialocephala subalpina</name>
    <dbReference type="NCBI Taxonomy" id="576137"/>
    <lineage>
        <taxon>Eukaryota</taxon>
        <taxon>Fungi</taxon>
        <taxon>Dikarya</taxon>
        <taxon>Ascomycota</taxon>
        <taxon>Pezizomycotina</taxon>
        <taxon>Leotiomycetes</taxon>
        <taxon>Helotiales</taxon>
        <taxon>Mollisiaceae</taxon>
        <taxon>Phialocephala</taxon>
        <taxon>Phialocephala fortinii species complex</taxon>
    </lineage>
</organism>
<sequence>MSSTTFNSEVRDYNELNFKDLRIACRDYQPKKIGSDGNKKDLILRLCAADAARGQARLQELEEKRVAHAKAESEEDPGLFVQEDPKLEADIKEVTDFLAEVKAIRDACNANPKLTSA</sequence>
<dbReference type="OrthoDB" id="10413306at2759"/>
<evidence type="ECO:0008006" key="3">
    <source>
        <dbReference type="Google" id="ProtNLM"/>
    </source>
</evidence>
<accession>A0A1L7XK36</accession>
<reference evidence="1 2" key="1">
    <citation type="submission" date="2016-03" db="EMBL/GenBank/DDBJ databases">
        <authorList>
            <person name="Ploux O."/>
        </authorList>
    </citation>
    <scope>NUCLEOTIDE SEQUENCE [LARGE SCALE GENOMIC DNA]</scope>
    <source>
        <strain evidence="1 2">UAMH 11012</strain>
    </source>
</reference>
<dbReference type="Proteomes" id="UP000184330">
    <property type="component" value="Unassembled WGS sequence"/>
</dbReference>
<protein>
    <recommendedName>
        <fullName evidence="3">SAP domain-containing protein</fullName>
    </recommendedName>
</protein>